<name>A0AC61MSF0_9FIRM</name>
<evidence type="ECO:0000313" key="2">
    <source>
        <dbReference type="Proteomes" id="UP000595814"/>
    </source>
</evidence>
<keyword evidence="2" id="KW-1185">Reference proteome</keyword>
<protein>
    <submittedName>
        <fullName evidence="1">YegS/Rv2252/BmrU family lipid kinase</fullName>
    </submittedName>
</protein>
<keyword evidence="1" id="KW-0418">Kinase</keyword>
<organism evidence="1 2">
    <name type="scientific">Miniphocaeibacter halophilus</name>
    <dbReference type="NCBI Taxonomy" id="2931922"/>
    <lineage>
        <taxon>Bacteria</taxon>
        <taxon>Bacillati</taxon>
        <taxon>Bacillota</taxon>
        <taxon>Tissierellia</taxon>
        <taxon>Tissierellales</taxon>
        <taxon>Peptoniphilaceae</taxon>
        <taxon>Miniphocaeibacter</taxon>
    </lineage>
</organism>
<dbReference type="Proteomes" id="UP000595814">
    <property type="component" value="Chromosome"/>
</dbReference>
<evidence type="ECO:0000313" key="1">
    <source>
        <dbReference type="EMBL" id="QQK08248.1"/>
    </source>
</evidence>
<proteinExistence type="predicted"/>
<sequence>MIYFIINPHASSGLGEKTWVELKKILDNRKIEYDFALTTREKRADFIADEISKGLTTPMTIGIIGGDGTINEVINGLKNFHLITLGIIPIGSGNDFVRSYGYKTSLQNYLEIILSPKKILNYNIGKIKNSYSERKFIVSSGIGFDAQITYTVNNSKFRKIFKNTPISKLVYIFSALKVIFEFKPVPFTVIEEEKTSIFNSPFFCVIMNTPYEGKAVKFCPDAKGYDDIFDFCMINTTNKFKLAFLILRAYSGKHVTNKDVYISKGKYFKIETSKDLHCHTDGEQVGKSNWAEFILLDEKIKVIVK</sequence>
<gene>
    <name evidence="1" type="ORF">JFY71_01535</name>
</gene>
<accession>A0AC61MSF0</accession>
<keyword evidence="1" id="KW-0808">Transferase</keyword>
<dbReference type="EMBL" id="CP066744">
    <property type="protein sequence ID" value="QQK08248.1"/>
    <property type="molecule type" value="Genomic_DNA"/>
</dbReference>
<reference evidence="1 2" key="1">
    <citation type="journal article" date="2022" name="Int. J. Syst. Evol. Microbiol.">
        <title>Miniphocaeibacter halophilus sp. nov., an ammonium-tolerant acetate-producing bacterium isolated from a biogas system.</title>
        <authorList>
            <person name="Schnurer A."/>
            <person name="Singh A."/>
            <person name="Bi S."/>
            <person name="Qiao W."/>
            <person name="Westerholm M."/>
        </authorList>
    </citation>
    <scope>NUCLEOTIDE SEQUENCE [LARGE SCALE GENOMIC DNA]</scope>
    <source>
        <strain evidence="1 2">AMB_01</strain>
    </source>
</reference>